<proteinExistence type="predicted"/>
<reference evidence="3 4" key="1">
    <citation type="journal article" date="2019" name="Sci. Rep.">
        <title>Comparative genomics of chytrid fungi reveal insights into the obligate biotrophic and pathogenic lifestyle of Synchytrium endobioticum.</title>
        <authorList>
            <person name="van de Vossenberg B.T.L.H."/>
            <person name="Warris S."/>
            <person name="Nguyen H.D.T."/>
            <person name="van Gent-Pelzer M.P.E."/>
            <person name="Joly D.L."/>
            <person name="van de Geest H.C."/>
            <person name="Bonants P.J.M."/>
            <person name="Smith D.S."/>
            <person name="Levesque C.A."/>
            <person name="van der Lee T.A.J."/>
        </authorList>
    </citation>
    <scope>NUCLEOTIDE SEQUENCE [LARGE SCALE GENOMIC DNA]</scope>
    <source>
        <strain evidence="3 4">LEV6574</strain>
    </source>
</reference>
<protein>
    <submittedName>
        <fullName evidence="3">Uncharacterized protein</fullName>
    </submittedName>
</protein>
<feature type="region of interest" description="Disordered" evidence="1">
    <location>
        <begin position="379"/>
        <end position="398"/>
    </location>
</feature>
<sequence>MRFVLHLTRVIGLVRLFTIFSSSINQTSIQLSSHIQQSDLKVHWKRFGYPDCRKRHLSSPNRSLQMVNPIKVGMAALLIFVTFSQSAPADPGDEKIDRMARALVAKRLNTIKAGLTGRPPCAIKLGQDPIPVILQRITDVIDINVPEGSPCTYNQVLNPSTFMAMGHVQLRIARAYHACIFEMLKRLFLYIQSCVPGQYANPRGCSRLLAGLALIWDVLVVYYILENMCRRLYSHAKQCDGLELPIYYTFSNHLHQQCVSKLSRDTAQPFAFSHNLRHIMDSLRSFLKDEIAQLQRDYGLSPTERDAPPVRPAHECLIADGARQERNLPRDASEACGVLRRPSEVDALITRHYQLLNEYQASVAEGAQAARQNYNMFNQPNAHGNNEASPSVINLTND</sequence>
<dbReference type="EMBL" id="QEAM01000917">
    <property type="protein sequence ID" value="TPX33141.1"/>
    <property type="molecule type" value="Genomic_DNA"/>
</dbReference>
<organism evidence="3 4">
    <name type="scientific">Synchytrium endobioticum</name>
    <dbReference type="NCBI Taxonomy" id="286115"/>
    <lineage>
        <taxon>Eukaryota</taxon>
        <taxon>Fungi</taxon>
        <taxon>Fungi incertae sedis</taxon>
        <taxon>Chytridiomycota</taxon>
        <taxon>Chytridiomycota incertae sedis</taxon>
        <taxon>Chytridiomycetes</taxon>
        <taxon>Synchytriales</taxon>
        <taxon>Synchytriaceae</taxon>
        <taxon>Synchytrium</taxon>
    </lineage>
</organism>
<dbReference type="VEuPathDB" id="FungiDB:SeMB42_g02807"/>
<name>A0A507C142_9FUNG</name>
<evidence type="ECO:0000256" key="2">
    <source>
        <dbReference type="SAM" id="SignalP"/>
    </source>
</evidence>
<comment type="caution">
    <text evidence="3">The sequence shown here is derived from an EMBL/GenBank/DDBJ whole genome shotgun (WGS) entry which is preliminary data.</text>
</comment>
<dbReference type="Proteomes" id="UP000320475">
    <property type="component" value="Unassembled WGS sequence"/>
</dbReference>
<accession>A0A507C142</accession>
<keyword evidence="2" id="KW-0732">Signal</keyword>
<evidence type="ECO:0000313" key="4">
    <source>
        <dbReference type="Proteomes" id="UP000320475"/>
    </source>
</evidence>
<evidence type="ECO:0000256" key="1">
    <source>
        <dbReference type="SAM" id="MobiDB-lite"/>
    </source>
</evidence>
<evidence type="ECO:0000313" key="3">
    <source>
        <dbReference type="EMBL" id="TPX33141.1"/>
    </source>
</evidence>
<gene>
    <name evidence="3" type="ORF">SeLEV6574_g08410</name>
</gene>
<feature type="signal peptide" evidence="2">
    <location>
        <begin position="1"/>
        <end position="16"/>
    </location>
</feature>
<dbReference type="AlphaFoldDB" id="A0A507C142"/>
<feature type="non-terminal residue" evidence="3">
    <location>
        <position position="398"/>
    </location>
</feature>
<feature type="chain" id="PRO_5021402669" evidence="2">
    <location>
        <begin position="17"/>
        <end position="398"/>
    </location>
</feature>